<evidence type="ECO:0000256" key="2">
    <source>
        <dbReference type="HAMAP-Rule" id="MF_00048"/>
    </source>
</evidence>
<dbReference type="Gene3D" id="3.40.1350.10">
    <property type="match status" value="1"/>
</dbReference>
<evidence type="ECO:0000256" key="1">
    <source>
        <dbReference type="ARBA" id="ARBA00006738"/>
    </source>
</evidence>
<dbReference type="AlphaFoldDB" id="A0AAU8PIY6"/>
<accession>A0AAU8PIY6</accession>
<reference evidence="4" key="1">
    <citation type="journal article" date="2012" name="PLoS Negl. Trop. Dis.">
        <title>Whole genome sequences of three Treponema pallidum ssp. pertenue strains: yaws and syphilis treponemes differ in less than 0.2% of the genome sequence.</title>
        <authorList>
            <person name="Cejkova D."/>
            <person name="Zobanikova M."/>
            <person name="Chen L."/>
            <person name="Pospisilova P."/>
            <person name="Strouhal M."/>
            <person name="Qin X."/>
            <person name="Mikalova L."/>
            <person name="Norris S.J."/>
            <person name="Muzny D.M."/>
            <person name="Gibbs R.A."/>
            <person name="Fulton L.L."/>
            <person name="Sodergren E."/>
            <person name="Weinstock G.M."/>
            <person name="Smajs D."/>
        </authorList>
    </citation>
    <scope>NUCLEOTIDE SEQUENCE [LARGE SCALE GENOMIC DNA]</scope>
    <source>
        <strain evidence="4">Gauthier</strain>
    </source>
</reference>
<sequence length="126" mass="14556">MPKHNKLLGAFGEAYAARWLATRGYIIIARNWRRATGEIDIIAQQDDTIVFVEVKTLRCTSYADLAIIVGKRKQKRICETAKHFLASAREYNHMCARFDVIVLRSDPFRRQDVDIVHLPHAFEDLV</sequence>
<name>A0AAU8PIY6_TREPG</name>
<protein>
    <recommendedName>
        <fullName evidence="2">UPF0102 protein TPEGAU_0913</fullName>
    </recommendedName>
</protein>
<dbReference type="SUPFAM" id="SSF52980">
    <property type="entry name" value="Restriction endonuclease-like"/>
    <property type="match status" value="1"/>
</dbReference>
<dbReference type="PANTHER" id="PTHR34039:SF1">
    <property type="entry name" value="UPF0102 PROTEIN YRAN"/>
    <property type="match status" value="1"/>
</dbReference>
<dbReference type="GO" id="GO:0003676">
    <property type="term" value="F:nucleic acid binding"/>
    <property type="evidence" value="ECO:0007669"/>
    <property type="project" value="InterPro"/>
</dbReference>
<dbReference type="NCBIfam" id="NF009150">
    <property type="entry name" value="PRK12497.1-3"/>
    <property type="match status" value="1"/>
</dbReference>
<dbReference type="EMBL" id="CP002376">
    <property type="protein sequence ID" value="AEZ60185.1"/>
    <property type="molecule type" value="Genomic_DNA"/>
</dbReference>
<dbReference type="KEGG" id="tpg:TPEGAU_0913"/>
<evidence type="ECO:0000313" key="3">
    <source>
        <dbReference type="EMBL" id="AEZ60185.1"/>
    </source>
</evidence>
<evidence type="ECO:0000313" key="4">
    <source>
        <dbReference type="Proteomes" id="UP000008192"/>
    </source>
</evidence>
<dbReference type="CDD" id="cd20736">
    <property type="entry name" value="PoNe_Nuclease"/>
    <property type="match status" value="1"/>
</dbReference>
<gene>
    <name evidence="3" type="ordered locus">TPEGAU_0913</name>
</gene>
<dbReference type="PANTHER" id="PTHR34039">
    <property type="entry name" value="UPF0102 PROTEIN YRAN"/>
    <property type="match status" value="1"/>
</dbReference>
<organism evidence="3 4">
    <name type="scientific">Treponema pallidum subsp. pertenue (strain Gauthier)</name>
    <dbReference type="NCBI Taxonomy" id="491080"/>
    <lineage>
        <taxon>Bacteria</taxon>
        <taxon>Pseudomonadati</taxon>
        <taxon>Spirochaetota</taxon>
        <taxon>Spirochaetia</taxon>
        <taxon>Spirochaetales</taxon>
        <taxon>Treponemataceae</taxon>
        <taxon>Treponema</taxon>
    </lineage>
</organism>
<dbReference type="InterPro" id="IPR011335">
    <property type="entry name" value="Restrct_endonuc-II-like"/>
</dbReference>
<comment type="similarity">
    <text evidence="1 2">Belongs to the UPF0102 family.</text>
</comment>
<dbReference type="InterPro" id="IPR011856">
    <property type="entry name" value="tRNA_endonuc-like_dom_sf"/>
</dbReference>
<dbReference type="Proteomes" id="UP000008192">
    <property type="component" value="Chromosome"/>
</dbReference>
<dbReference type="InterPro" id="IPR003509">
    <property type="entry name" value="UPF0102_YraN-like"/>
</dbReference>
<dbReference type="RefSeq" id="WP_013945482.1">
    <property type="nucleotide sequence ID" value="NC_016843.1"/>
</dbReference>
<dbReference type="HAMAP" id="MF_00048">
    <property type="entry name" value="UPF0102"/>
    <property type="match status" value="1"/>
</dbReference>
<dbReference type="Pfam" id="PF02021">
    <property type="entry name" value="UPF0102"/>
    <property type="match status" value="1"/>
</dbReference>
<dbReference type="NCBIfam" id="TIGR00252">
    <property type="entry name" value="YraN family protein"/>
    <property type="match status" value="1"/>
</dbReference>
<proteinExistence type="inferred from homology"/>